<dbReference type="GO" id="GO:0003723">
    <property type="term" value="F:RNA binding"/>
    <property type="evidence" value="ECO:0007669"/>
    <property type="project" value="UniProtKB-UniRule"/>
</dbReference>
<protein>
    <submittedName>
        <fullName evidence="4">Multiple RNA-binding domain-containing 1 isoform X1</fullName>
    </submittedName>
</protein>
<dbReference type="Proteomes" id="UP000594638">
    <property type="component" value="Unassembled WGS sequence"/>
</dbReference>
<comment type="caution">
    <text evidence="4">The sequence shown here is derived from an EMBL/GenBank/DDBJ whole genome shotgun (WGS) entry which is preliminary data.</text>
</comment>
<dbReference type="EMBL" id="CACTIH010002455">
    <property type="protein sequence ID" value="CAA2976514.1"/>
    <property type="molecule type" value="Genomic_DNA"/>
</dbReference>
<dbReference type="Gramene" id="OE9A020972T1">
    <property type="protein sequence ID" value="OE9A020972C1"/>
    <property type="gene ID" value="OE9A020972"/>
</dbReference>
<gene>
    <name evidence="4" type="ORF">OLEA9_A020972</name>
</gene>
<reference evidence="4 5" key="1">
    <citation type="submission" date="2019-12" db="EMBL/GenBank/DDBJ databases">
        <authorList>
            <person name="Alioto T."/>
            <person name="Alioto T."/>
            <person name="Gomez Garrido J."/>
        </authorList>
    </citation>
    <scope>NUCLEOTIDE SEQUENCE [LARGE SCALE GENOMIC DNA]</scope>
</reference>
<accession>A0A8S0RDZ1</accession>
<evidence type="ECO:0000256" key="1">
    <source>
        <dbReference type="ARBA" id="ARBA00022884"/>
    </source>
</evidence>
<dbReference type="InterPro" id="IPR035979">
    <property type="entry name" value="RBD_domain_sf"/>
</dbReference>
<organism evidence="4 5">
    <name type="scientific">Olea europaea subsp. europaea</name>
    <dbReference type="NCBI Taxonomy" id="158383"/>
    <lineage>
        <taxon>Eukaryota</taxon>
        <taxon>Viridiplantae</taxon>
        <taxon>Streptophyta</taxon>
        <taxon>Embryophyta</taxon>
        <taxon>Tracheophyta</taxon>
        <taxon>Spermatophyta</taxon>
        <taxon>Magnoliopsida</taxon>
        <taxon>eudicotyledons</taxon>
        <taxon>Gunneridae</taxon>
        <taxon>Pentapetalae</taxon>
        <taxon>asterids</taxon>
        <taxon>lamiids</taxon>
        <taxon>Lamiales</taxon>
        <taxon>Oleaceae</taxon>
        <taxon>Oleeae</taxon>
        <taxon>Olea</taxon>
    </lineage>
</organism>
<evidence type="ECO:0000256" key="2">
    <source>
        <dbReference type="PROSITE-ProRule" id="PRU00176"/>
    </source>
</evidence>
<feature type="domain" description="RRM" evidence="3">
    <location>
        <begin position="89"/>
        <end position="207"/>
    </location>
</feature>
<dbReference type="InterPro" id="IPR012677">
    <property type="entry name" value="Nucleotide-bd_a/b_plait_sf"/>
</dbReference>
<dbReference type="AlphaFoldDB" id="A0A8S0RDZ1"/>
<dbReference type="PANTHER" id="PTHR10352">
    <property type="entry name" value="EUKARYOTIC TRANSLATION INITIATION FACTOR 3 SUBUNIT G"/>
    <property type="match status" value="1"/>
</dbReference>
<proteinExistence type="predicted"/>
<evidence type="ECO:0000313" key="5">
    <source>
        <dbReference type="Proteomes" id="UP000594638"/>
    </source>
</evidence>
<evidence type="ECO:0000259" key="3">
    <source>
        <dbReference type="PROSITE" id="PS50102"/>
    </source>
</evidence>
<name>A0A8S0RDZ1_OLEEU</name>
<sequence length="244" mass="28379">MDEHDSNRVLLEQQLEDITDIDIDPDRIEGCSMYLEWTPGNILSPNPTSVDDSNDNVIVDEHDSNRVLLEQKLEDITDMDIDPDRIESRSVYVKYLNFKTSDENLKRHLTEHSEEGRVHSVRVKKHVKNGKKVSMGFGFIEFDSVDTAVNVCRDLQVKSLRLPMKFGNHRGFAFVKYVTKQEAHNALQALSNTHLYGRHLVLERNCMLEQLPSSQTPLSYRKRGSTWLSWMKEMLNFNELQIRM</sequence>
<keyword evidence="1 2" id="KW-0694">RNA-binding</keyword>
<dbReference type="OrthoDB" id="439639at2759"/>
<evidence type="ECO:0000313" key="4">
    <source>
        <dbReference type="EMBL" id="CAA2976514.1"/>
    </source>
</evidence>
<dbReference type="PROSITE" id="PS50102">
    <property type="entry name" value="RRM"/>
    <property type="match status" value="1"/>
</dbReference>
<dbReference type="InterPro" id="IPR000504">
    <property type="entry name" value="RRM_dom"/>
</dbReference>
<dbReference type="SMART" id="SM00360">
    <property type="entry name" value="RRM"/>
    <property type="match status" value="1"/>
</dbReference>
<dbReference type="Pfam" id="PF00076">
    <property type="entry name" value="RRM_1"/>
    <property type="match status" value="2"/>
</dbReference>
<dbReference type="SUPFAM" id="SSF54928">
    <property type="entry name" value="RNA-binding domain, RBD"/>
    <property type="match status" value="1"/>
</dbReference>
<keyword evidence="5" id="KW-1185">Reference proteome</keyword>
<dbReference type="Gene3D" id="3.30.70.330">
    <property type="match status" value="2"/>
</dbReference>